<keyword evidence="5" id="KW-0808">Transferase</keyword>
<feature type="region of interest" description="Disordered" evidence="13">
    <location>
        <begin position="1"/>
        <end position="66"/>
    </location>
</feature>
<dbReference type="Gene3D" id="1.10.510.10">
    <property type="entry name" value="Transferase(Phosphotransferase) domain 1"/>
    <property type="match status" value="1"/>
</dbReference>
<dbReference type="Proteomes" id="UP000197138">
    <property type="component" value="Unassembled WGS sequence"/>
</dbReference>
<protein>
    <submittedName>
        <fullName evidence="18">Probable serine/threonine-protein kinase PBL7 isoform X1</fullName>
    </submittedName>
</protein>
<dbReference type="InterPro" id="IPR017441">
    <property type="entry name" value="Protein_kinase_ATP_BS"/>
</dbReference>
<evidence type="ECO:0000256" key="6">
    <source>
        <dbReference type="ARBA" id="ARBA00022741"/>
    </source>
</evidence>
<dbReference type="Pfam" id="PF00069">
    <property type="entry name" value="Pkinase"/>
    <property type="match status" value="1"/>
</dbReference>
<evidence type="ECO:0000313" key="16">
    <source>
        <dbReference type="Proteomes" id="UP000197138"/>
    </source>
</evidence>
<dbReference type="PANTHER" id="PTHR47985">
    <property type="entry name" value="OS07G0668900 PROTEIN"/>
    <property type="match status" value="1"/>
</dbReference>
<dbReference type="InterPro" id="IPR000719">
    <property type="entry name" value="Prot_kinase_dom"/>
</dbReference>
<organism evidence="15 16">
    <name type="scientific">Punica granatum</name>
    <name type="common">Pomegranate</name>
    <dbReference type="NCBI Taxonomy" id="22663"/>
    <lineage>
        <taxon>Eukaryota</taxon>
        <taxon>Viridiplantae</taxon>
        <taxon>Streptophyta</taxon>
        <taxon>Embryophyta</taxon>
        <taxon>Tracheophyta</taxon>
        <taxon>Spermatophyta</taxon>
        <taxon>Magnoliopsida</taxon>
        <taxon>eudicotyledons</taxon>
        <taxon>Gunneridae</taxon>
        <taxon>Pentapetalae</taxon>
        <taxon>rosids</taxon>
        <taxon>malvids</taxon>
        <taxon>Myrtales</taxon>
        <taxon>Lythraceae</taxon>
        <taxon>Punica</taxon>
    </lineage>
</organism>
<keyword evidence="10" id="KW-0449">Lipoprotein</keyword>
<dbReference type="PROSITE" id="PS50011">
    <property type="entry name" value="PROTEIN_KINASE_DOM"/>
    <property type="match status" value="1"/>
</dbReference>
<dbReference type="PROSITE" id="PS00108">
    <property type="entry name" value="PROTEIN_KINASE_ST"/>
    <property type="match status" value="1"/>
</dbReference>
<dbReference type="SUPFAM" id="SSF56112">
    <property type="entry name" value="Protein kinase-like (PK-like)"/>
    <property type="match status" value="1"/>
</dbReference>
<comment type="similarity">
    <text evidence="2">Belongs to the protein kinase superfamily. Ser/Thr protein kinase family.</text>
</comment>
<evidence type="ECO:0000256" key="11">
    <source>
        <dbReference type="PROSITE-ProRule" id="PRU10141"/>
    </source>
</evidence>
<dbReference type="GO" id="GO:0090404">
    <property type="term" value="C:pollen tube tip"/>
    <property type="evidence" value="ECO:0007669"/>
    <property type="project" value="UniProtKB-ARBA"/>
</dbReference>
<evidence type="ECO:0000256" key="7">
    <source>
        <dbReference type="ARBA" id="ARBA00022777"/>
    </source>
</evidence>
<dbReference type="InterPro" id="IPR008271">
    <property type="entry name" value="Ser/Thr_kinase_AS"/>
</dbReference>
<evidence type="ECO:0000313" key="17">
    <source>
        <dbReference type="Proteomes" id="UP000515151"/>
    </source>
</evidence>
<evidence type="ECO:0000256" key="3">
    <source>
        <dbReference type="ARBA" id="ARBA00022475"/>
    </source>
</evidence>
<evidence type="ECO:0000256" key="5">
    <source>
        <dbReference type="ARBA" id="ARBA00022679"/>
    </source>
</evidence>
<comment type="subcellular location">
    <subcellularLocation>
        <location evidence="1">Cell membrane</location>
        <topology evidence="1">Lipid-anchor</topology>
    </subcellularLocation>
</comment>
<dbReference type="GO" id="GO:0005886">
    <property type="term" value="C:plasma membrane"/>
    <property type="evidence" value="ECO:0007669"/>
    <property type="project" value="UniProtKB-SubCell"/>
</dbReference>
<evidence type="ECO:0000256" key="2">
    <source>
        <dbReference type="ARBA" id="ARBA00008684"/>
    </source>
</evidence>
<evidence type="ECO:0000256" key="8">
    <source>
        <dbReference type="ARBA" id="ARBA00022840"/>
    </source>
</evidence>
<evidence type="ECO:0000256" key="9">
    <source>
        <dbReference type="ARBA" id="ARBA00023136"/>
    </source>
</evidence>
<dbReference type="OrthoDB" id="4062651at2759"/>
<evidence type="ECO:0000256" key="4">
    <source>
        <dbReference type="ARBA" id="ARBA00022527"/>
    </source>
</evidence>
<dbReference type="PANTHER" id="PTHR47985:SF41">
    <property type="entry name" value="SERINE_THREONINE-PROTEIN KINASE PBL5-RELATED"/>
    <property type="match status" value="1"/>
</dbReference>
<keyword evidence="9" id="KW-0472">Membrane</keyword>
<dbReference type="GO" id="GO:0010183">
    <property type="term" value="P:pollen tube guidance"/>
    <property type="evidence" value="ECO:0007669"/>
    <property type="project" value="UniProtKB-ARBA"/>
</dbReference>
<dbReference type="CDD" id="cd14066">
    <property type="entry name" value="STKc_IRAK"/>
    <property type="match status" value="1"/>
</dbReference>
<dbReference type="GeneID" id="116210832"/>
<dbReference type="EMBL" id="MTKT01004939">
    <property type="protein sequence ID" value="OWM68857.1"/>
    <property type="molecule type" value="Genomic_DNA"/>
</dbReference>
<keyword evidence="17" id="KW-1185">Reference proteome</keyword>
<keyword evidence="3" id="KW-1003">Cell membrane</keyword>
<sequence>MGCFGCSGKSVKETEEEKWKDQLNQSRRNVEDQPPTLDLVKPKPSESVKESDAKREEAAEDKNQLNPDMNDLNLRDICKGGKSNGTCAQTFTFDELEAAIGNFRKDCFLGEGGFGKVYRGHLKRTNQEVAIKQLDRNGLQGTKEFIVEVTMLSLANHPNLVKLIGFCAERDQRLLVYEYMPLGSLEAHLHDLPPRRKGLDWNTRMKIAAGAAQGLEYLHEKLNPPIIYRDLKCSNILLGDGYHPKLSDFGLAKVGPSGDRTHVSTRVMGTYGYCAPDYAMTGQLTFKSDIYSFGVVLLELITGRKAFDPVKDPKEQNLVAWARPLFKDRRKFWMMADPSLEGKYPVRGLYQALAIAAMCVQEQPSMRPVIADVVTALNYLASQKYDPSIHPVQSSKSRRASSTRAKSEEVKVTTTDDDSESN</sequence>
<dbReference type="GO" id="GO:0004674">
    <property type="term" value="F:protein serine/threonine kinase activity"/>
    <property type="evidence" value="ECO:0007669"/>
    <property type="project" value="UniProtKB-KW"/>
</dbReference>
<dbReference type="Proteomes" id="UP000515151">
    <property type="component" value="Chromosome 6"/>
</dbReference>
<name>A0A218W7K1_PUNGR</name>
<accession>A0A218W7K1</accession>
<evidence type="ECO:0000256" key="10">
    <source>
        <dbReference type="ARBA" id="ARBA00023288"/>
    </source>
</evidence>
<keyword evidence="8 11" id="KW-0067">ATP-binding</keyword>
<dbReference type="SMART" id="SM00220">
    <property type="entry name" value="S_TKc"/>
    <property type="match status" value="1"/>
</dbReference>
<feature type="region of interest" description="Disordered" evidence="13">
    <location>
        <begin position="387"/>
        <end position="422"/>
    </location>
</feature>
<reference evidence="18" key="4">
    <citation type="submission" date="2025-04" db="UniProtKB">
        <authorList>
            <consortium name="RefSeq"/>
        </authorList>
    </citation>
    <scope>IDENTIFICATION</scope>
    <source>
        <tissue evidence="18">Leaf</tissue>
    </source>
</reference>
<dbReference type="AlphaFoldDB" id="A0A218W7K1"/>
<dbReference type="FunFam" id="1.10.510.10:FF:000032">
    <property type="entry name" value="Serine/threonine-protein kinase PBS1"/>
    <property type="match status" value="1"/>
</dbReference>
<evidence type="ECO:0000256" key="12">
    <source>
        <dbReference type="RuleBase" id="RU000304"/>
    </source>
</evidence>
<feature type="domain" description="Protein kinase" evidence="14">
    <location>
        <begin position="103"/>
        <end position="380"/>
    </location>
</feature>
<reference evidence="15" key="2">
    <citation type="submission" date="2017-06" db="EMBL/GenBank/DDBJ databases">
        <title>The pomegranate genome and the genomics of punicalagin biosynthesis.</title>
        <authorList>
            <person name="Xu C."/>
        </authorList>
    </citation>
    <scope>NUCLEOTIDE SEQUENCE [LARGE SCALE GENOMIC DNA]</scope>
    <source>
        <tissue evidence="15">Fresh leaf</tissue>
    </source>
</reference>
<evidence type="ECO:0000313" key="15">
    <source>
        <dbReference type="EMBL" id="OWM68857.1"/>
    </source>
</evidence>
<feature type="compositionally biased region" description="Basic and acidic residues" evidence="13">
    <location>
        <begin position="10"/>
        <end position="21"/>
    </location>
</feature>
<dbReference type="RefSeq" id="XP_031400775.1">
    <property type="nucleotide sequence ID" value="XM_031544915.1"/>
</dbReference>
<feature type="compositionally biased region" description="Basic and acidic residues" evidence="13">
    <location>
        <begin position="40"/>
        <end position="63"/>
    </location>
</feature>
<keyword evidence="6 11" id="KW-0547">Nucleotide-binding</keyword>
<keyword evidence="4 12" id="KW-0723">Serine/threonine-protein kinase</keyword>
<evidence type="ECO:0000256" key="13">
    <source>
        <dbReference type="SAM" id="MobiDB-lite"/>
    </source>
</evidence>
<evidence type="ECO:0000256" key="1">
    <source>
        <dbReference type="ARBA" id="ARBA00004193"/>
    </source>
</evidence>
<keyword evidence="7 18" id="KW-0418">Kinase</keyword>
<reference evidence="16" key="1">
    <citation type="journal article" date="2017" name="Plant J.">
        <title>The pomegranate (Punica granatum L.) genome and the genomics of punicalagin biosynthesis.</title>
        <authorList>
            <person name="Qin G."/>
            <person name="Xu C."/>
            <person name="Ming R."/>
            <person name="Tang H."/>
            <person name="Guyot R."/>
            <person name="Kramer E.M."/>
            <person name="Hu Y."/>
            <person name="Yi X."/>
            <person name="Qi Y."/>
            <person name="Xu X."/>
            <person name="Gao Z."/>
            <person name="Pan H."/>
            <person name="Jian J."/>
            <person name="Tian Y."/>
            <person name="Yue Z."/>
            <person name="Xu Y."/>
        </authorList>
    </citation>
    <scope>NUCLEOTIDE SEQUENCE [LARGE SCALE GENOMIC DNA]</scope>
    <source>
        <strain evidence="16">cv. Dabenzi</strain>
    </source>
</reference>
<dbReference type="FunFam" id="3.30.200.20:FF:000266">
    <property type="entry name" value="probable serine/threonine-protein kinase RLCKVII"/>
    <property type="match status" value="1"/>
</dbReference>
<proteinExistence type="inferred from homology"/>
<feature type="binding site" evidence="11">
    <location>
        <position position="132"/>
    </location>
    <ligand>
        <name>ATP</name>
        <dbReference type="ChEBI" id="CHEBI:30616"/>
    </ligand>
</feature>
<dbReference type="InterPro" id="IPR011009">
    <property type="entry name" value="Kinase-like_dom_sf"/>
</dbReference>
<dbReference type="PROSITE" id="PS00107">
    <property type="entry name" value="PROTEIN_KINASE_ATP"/>
    <property type="match status" value="1"/>
</dbReference>
<evidence type="ECO:0000259" key="14">
    <source>
        <dbReference type="PROSITE" id="PS50011"/>
    </source>
</evidence>
<evidence type="ECO:0000313" key="18">
    <source>
        <dbReference type="RefSeq" id="XP_031400775.1"/>
    </source>
</evidence>
<gene>
    <name evidence="18" type="primary">LOC116210832</name>
    <name evidence="15" type="ORF">CDL15_Pgr025044</name>
</gene>
<dbReference type="GO" id="GO:0005524">
    <property type="term" value="F:ATP binding"/>
    <property type="evidence" value="ECO:0007669"/>
    <property type="project" value="UniProtKB-UniRule"/>
</dbReference>
<dbReference type="Gene3D" id="3.30.200.20">
    <property type="entry name" value="Phosphorylase Kinase, domain 1"/>
    <property type="match status" value="1"/>
</dbReference>
<reference evidence="17" key="3">
    <citation type="journal article" date="2020" name="Plant Biotechnol. J.">
        <title>The pomegranate (Punica granatum L.) draft genome dissects genetic divergence between soft- and hard-seeded cultivars.</title>
        <authorList>
            <person name="Luo X."/>
            <person name="Li H."/>
            <person name="Wu Z."/>
            <person name="Yao W."/>
            <person name="Zhao P."/>
            <person name="Cao D."/>
            <person name="Yu H."/>
            <person name="Li K."/>
            <person name="Poudel K."/>
            <person name="Zhao D."/>
            <person name="Zhang F."/>
            <person name="Xia X."/>
            <person name="Chen L."/>
            <person name="Wang Q."/>
            <person name="Jing D."/>
            <person name="Cao S."/>
        </authorList>
    </citation>
    <scope>NUCLEOTIDE SEQUENCE [LARGE SCALE GENOMIC DNA]</scope>
</reference>